<keyword evidence="20" id="KW-1185">Reference proteome</keyword>
<evidence type="ECO:0000256" key="9">
    <source>
        <dbReference type="ARBA" id="ARBA00022833"/>
    </source>
</evidence>
<comment type="similarity">
    <text evidence="14 15">In the central section; belongs to the AAA ATPase family.</text>
</comment>
<evidence type="ECO:0000256" key="4">
    <source>
        <dbReference type="ARBA" id="ARBA00022670"/>
    </source>
</evidence>
<gene>
    <name evidence="19" type="primary">hflB</name>
    <name evidence="15" type="synonym">ftsH</name>
    <name evidence="19" type="ORF">EXM22_07025</name>
</gene>
<feature type="domain" description="AAA+ ATPase" evidence="18">
    <location>
        <begin position="205"/>
        <end position="344"/>
    </location>
</feature>
<dbReference type="GO" id="GO:0016887">
    <property type="term" value="F:ATP hydrolysis activity"/>
    <property type="evidence" value="ECO:0007669"/>
    <property type="project" value="UniProtKB-UniRule"/>
</dbReference>
<proteinExistence type="inferred from homology"/>
<dbReference type="Gene3D" id="1.10.8.60">
    <property type="match status" value="1"/>
</dbReference>
<feature type="active site" evidence="15">
    <location>
        <position position="436"/>
    </location>
</feature>
<sequence>MPQEENKNKDDFNFNFNNNRSALVFLGFLILFFMFFFSYSAQNEPSEIPYSMFLQYVNKDLVYDVQILDQKEILGRYVSPDDVGKSGLPFKTIIPYYDDKLMELLIERGVSIKGGEQTVPPSMFLLQMLPWGLTFLFIWWMFRSVQGGGNKAFSFGKSKAKRYDQGKDSICFADVAGQQESKNELMEVVDFLKHSEKYTKIGAKIPKGILLVGNPGTGKTMLAKAVAGEAAVPFFHMSGSDFVEMFVGVGASRVRDLFEQGRKNAPCIIFIDEIDAVGRTRGAGYGGGHDEREQTLNQLLVEMDGFDTEAAVIIIAATNRPDVLDPALLRPGRFDRQVVVDMPDVKEREAIIKIHASRINLSPHVDISIVARATPGSSGANLASLVNEAALFAARRGSQVVEHEDFEEARDKVMMGVARRSRVMTSHEREMTAYHEAGHTLLHYFLEFADPVHKVTIIPRGRALGVTFSLPENDQYSISRSWIEDRICICYGGYVAEELIYNVTTTGAKNDIDQATGMAKKMVCEWGMSSKIGPIALGNDDEPIFIGKEIAQHKDYSDATASLIDNEVRRILNDNLNRARSIIQKHKDKLERITQKLLVDETLDDNQIREILGVEFKKSET</sequence>
<feature type="binding site" evidence="15">
    <location>
        <position position="511"/>
    </location>
    <ligand>
        <name>Zn(2+)</name>
        <dbReference type="ChEBI" id="CHEBI:29105"/>
        <note>catalytic</note>
    </ligand>
</feature>
<dbReference type="GO" id="GO:0006508">
    <property type="term" value="P:proteolysis"/>
    <property type="evidence" value="ECO:0007669"/>
    <property type="project" value="UniProtKB-KW"/>
</dbReference>
<evidence type="ECO:0000256" key="16">
    <source>
        <dbReference type="RuleBase" id="RU003651"/>
    </source>
</evidence>
<reference evidence="19 20" key="1">
    <citation type="submission" date="2019-02" db="EMBL/GenBank/DDBJ databases">
        <title>Complete Genome Sequence and Methylome Analysis of free living Spirochaetas.</title>
        <authorList>
            <person name="Fomenkov A."/>
            <person name="Dubinina G."/>
            <person name="Leshcheva N."/>
            <person name="Mikheeva N."/>
            <person name="Grabovich M."/>
            <person name="Vincze T."/>
            <person name="Roberts R.J."/>
        </authorList>
    </citation>
    <scope>NUCLEOTIDE SEQUENCE [LARGE SCALE GENOMIC DNA]</scope>
    <source>
        <strain evidence="19 20">K2</strain>
    </source>
</reference>
<dbReference type="InterPro" id="IPR037219">
    <property type="entry name" value="Peptidase_M41-like"/>
</dbReference>
<protein>
    <recommendedName>
        <fullName evidence="15">ATP-dependent zinc metalloprotease FtsH</fullName>
        <ecNumber evidence="15">3.4.24.-</ecNumber>
    </recommendedName>
</protein>
<comment type="similarity">
    <text evidence="2 15">In the C-terminal section; belongs to the peptidase M41 family.</text>
</comment>
<evidence type="ECO:0000256" key="11">
    <source>
        <dbReference type="ARBA" id="ARBA00022989"/>
    </source>
</evidence>
<comment type="subunit">
    <text evidence="15">Homohexamer.</text>
</comment>
<feature type="binding site" evidence="15">
    <location>
        <position position="439"/>
    </location>
    <ligand>
        <name>Zn(2+)</name>
        <dbReference type="ChEBI" id="CHEBI:29105"/>
        <note>catalytic</note>
    </ligand>
</feature>
<keyword evidence="3 15" id="KW-1003">Cell membrane</keyword>
<keyword evidence="8 15" id="KW-0378">Hydrolase</keyword>
<evidence type="ECO:0000256" key="6">
    <source>
        <dbReference type="ARBA" id="ARBA00022723"/>
    </source>
</evidence>
<dbReference type="Gene3D" id="3.30.720.210">
    <property type="match status" value="1"/>
</dbReference>
<evidence type="ECO:0000256" key="2">
    <source>
        <dbReference type="ARBA" id="ARBA00010044"/>
    </source>
</evidence>
<evidence type="ECO:0000256" key="1">
    <source>
        <dbReference type="ARBA" id="ARBA00004370"/>
    </source>
</evidence>
<dbReference type="EMBL" id="CP036150">
    <property type="protein sequence ID" value="QEN07752.1"/>
    <property type="molecule type" value="Genomic_DNA"/>
</dbReference>
<evidence type="ECO:0000256" key="15">
    <source>
        <dbReference type="HAMAP-Rule" id="MF_01458"/>
    </source>
</evidence>
<dbReference type="AlphaFoldDB" id="A0A5C1QNJ8"/>
<dbReference type="GO" id="GO:0030163">
    <property type="term" value="P:protein catabolic process"/>
    <property type="evidence" value="ECO:0007669"/>
    <property type="project" value="UniProtKB-UniRule"/>
</dbReference>
<dbReference type="GO" id="GO:0005524">
    <property type="term" value="F:ATP binding"/>
    <property type="evidence" value="ECO:0007669"/>
    <property type="project" value="UniProtKB-UniRule"/>
</dbReference>
<comment type="similarity">
    <text evidence="16">Belongs to the AAA ATPase family.</text>
</comment>
<comment type="cofactor">
    <cofactor evidence="15">
        <name>Zn(2+)</name>
        <dbReference type="ChEBI" id="CHEBI:29105"/>
    </cofactor>
    <text evidence="15">Binds 1 zinc ion per subunit.</text>
</comment>
<dbReference type="OrthoDB" id="9809379at2"/>
<evidence type="ECO:0000259" key="18">
    <source>
        <dbReference type="SMART" id="SM00382"/>
    </source>
</evidence>
<evidence type="ECO:0000313" key="19">
    <source>
        <dbReference type="EMBL" id="QEN07752.1"/>
    </source>
</evidence>
<dbReference type="SUPFAM" id="SSF52540">
    <property type="entry name" value="P-loop containing nucleoside triphosphate hydrolases"/>
    <property type="match status" value="1"/>
</dbReference>
<keyword evidence="5 15" id="KW-0812">Transmembrane</keyword>
<dbReference type="NCBIfam" id="TIGR01241">
    <property type="entry name" value="FtsH_fam"/>
    <property type="match status" value="1"/>
</dbReference>
<dbReference type="Gene3D" id="3.40.50.300">
    <property type="entry name" value="P-loop containing nucleotide triphosphate hydrolases"/>
    <property type="match status" value="1"/>
</dbReference>
<comment type="subcellular location">
    <subcellularLocation>
        <location evidence="15">Cell membrane</location>
        <topology evidence="15">Multi-pass membrane protein</topology>
        <orientation evidence="15">Cytoplasmic side</orientation>
    </subcellularLocation>
    <subcellularLocation>
        <location evidence="1">Membrane</location>
    </subcellularLocation>
</comment>
<evidence type="ECO:0000256" key="3">
    <source>
        <dbReference type="ARBA" id="ARBA00022475"/>
    </source>
</evidence>
<keyword evidence="11 15" id="KW-1133">Transmembrane helix</keyword>
<dbReference type="InterPro" id="IPR027417">
    <property type="entry name" value="P-loop_NTPase"/>
</dbReference>
<evidence type="ECO:0000256" key="8">
    <source>
        <dbReference type="ARBA" id="ARBA00022801"/>
    </source>
</evidence>
<dbReference type="SUPFAM" id="SSF140990">
    <property type="entry name" value="FtsH protease domain-like"/>
    <property type="match status" value="1"/>
</dbReference>
<dbReference type="InterPro" id="IPR005936">
    <property type="entry name" value="FtsH"/>
</dbReference>
<keyword evidence="12 15" id="KW-0482">Metalloprotease</keyword>
<feature type="transmembrane region" description="Helical" evidence="15">
    <location>
        <begin position="21"/>
        <end position="41"/>
    </location>
</feature>
<dbReference type="Pfam" id="PF17862">
    <property type="entry name" value="AAA_lid_3"/>
    <property type="match status" value="1"/>
</dbReference>
<keyword evidence="13 15" id="KW-0472">Membrane</keyword>
<dbReference type="InterPro" id="IPR011546">
    <property type="entry name" value="Pept_M41_FtsH_extracell"/>
</dbReference>
<keyword evidence="17" id="KW-0175">Coiled coil</keyword>
<dbReference type="SMART" id="SM00382">
    <property type="entry name" value="AAA"/>
    <property type="match status" value="1"/>
</dbReference>
<feature type="coiled-coil region" evidence="17">
    <location>
        <begin position="569"/>
        <end position="596"/>
    </location>
</feature>
<evidence type="ECO:0000256" key="17">
    <source>
        <dbReference type="SAM" id="Coils"/>
    </source>
</evidence>
<evidence type="ECO:0000256" key="12">
    <source>
        <dbReference type="ARBA" id="ARBA00023049"/>
    </source>
</evidence>
<keyword evidence="7 15" id="KW-0547">Nucleotide-binding</keyword>
<comment type="caution">
    <text evidence="15">Lacks conserved residue(s) required for the propagation of feature annotation.</text>
</comment>
<dbReference type="InterPro" id="IPR003593">
    <property type="entry name" value="AAA+_ATPase"/>
</dbReference>
<dbReference type="PROSITE" id="PS00674">
    <property type="entry name" value="AAA"/>
    <property type="match status" value="1"/>
</dbReference>
<feature type="binding site" evidence="15">
    <location>
        <begin position="213"/>
        <end position="220"/>
    </location>
    <ligand>
        <name>ATP</name>
        <dbReference type="ChEBI" id="CHEBI:30616"/>
    </ligand>
</feature>
<evidence type="ECO:0000256" key="10">
    <source>
        <dbReference type="ARBA" id="ARBA00022840"/>
    </source>
</evidence>
<feature type="binding site" evidence="15">
    <location>
        <position position="435"/>
    </location>
    <ligand>
        <name>Zn(2+)</name>
        <dbReference type="ChEBI" id="CHEBI:29105"/>
        <note>catalytic</note>
    </ligand>
</feature>
<dbReference type="GO" id="GO:0004176">
    <property type="term" value="F:ATP-dependent peptidase activity"/>
    <property type="evidence" value="ECO:0007669"/>
    <property type="project" value="InterPro"/>
</dbReference>
<dbReference type="FunFam" id="3.40.50.300:FF:000001">
    <property type="entry name" value="ATP-dependent zinc metalloprotease FtsH"/>
    <property type="match status" value="1"/>
</dbReference>
<dbReference type="InterPro" id="IPR041569">
    <property type="entry name" value="AAA_lid_3"/>
</dbReference>
<dbReference type="KEGG" id="ock:EXM22_07025"/>
<keyword evidence="9 15" id="KW-0862">Zinc</keyword>
<dbReference type="GO" id="GO:0008270">
    <property type="term" value="F:zinc ion binding"/>
    <property type="evidence" value="ECO:0007669"/>
    <property type="project" value="UniProtKB-UniRule"/>
</dbReference>
<dbReference type="FunFam" id="1.10.8.60:FF:000001">
    <property type="entry name" value="ATP-dependent zinc metalloprotease FtsH"/>
    <property type="match status" value="1"/>
</dbReference>
<dbReference type="Pfam" id="PF00004">
    <property type="entry name" value="AAA"/>
    <property type="match status" value="1"/>
</dbReference>
<dbReference type="EC" id="3.4.24.-" evidence="15"/>
<evidence type="ECO:0000313" key="20">
    <source>
        <dbReference type="Proteomes" id="UP000324209"/>
    </source>
</evidence>
<dbReference type="CDD" id="cd19501">
    <property type="entry name" value="RecA-like_FtsH"/>
    <property type="match status" value="1"/>
</dbReference>
<comment type="function">
    <text evidence="15">Acts as a processive, ATP-dependent zinc metallopeptidase for both cytoplasmic and membrane proteins. Plays a role in the quality control of integral membrane proteins.</text>
</comment>
<dbReference type="InterPro" id="IPR000642">
    <property type="entry name" value="Peptidase_M41"/>
</dbReference>
<keyword evidence="10 15" id="KW-0067">ATP-binding</keyword>
<dbReference type="InterPro" id="IPR003959">
    <property type="entry name" value="ATPase_AAA_core"/>
</dbReference>
<dbReference type="PANTHER" id="PTHR23076:SF97">
    <property type="entry name" value="ATP-DEPENDENT ZINC METALLOPROTEASE YME1L1"/>
    <property type="match status" value="1"/>
</dbReference>
<keyword evidence="4 15" id="KW-0645">Protease</keyword>
<evidence type="ECO:0000256" key="5">
    <source>
        <dbReference type="ARBA" id="ARBA00022692"/>
    </source>
</evidence>
<keyword evidence="6 15" id="KW-0479">Metal-binding</keyword>
<dbReference type="Pfam" id="PF06480">
    <property type="entry name" value="FtsH_ext"/>
    <property type="match status" value="1"/>
</dbReference>
<dbReference type="FunFam" id="1.20.58.760:FF:000001">
    <property type="entry name" value="ATP-dependent zinc metalloprotease FtsH"/>
    <property type="match status" value="1"/>
</dbReference>
<dbReference type="HAMAP" id="MF_01458">
    <property type="entry name" value="FtsH"/>
    <property type="match status" value="1"/>
</dbReference>
<dbReference type="Pfam" id="PF01434">
    <property type="entry name" value="Peptidase_M41"/>
    <property type="match status" value="1"/>
</dbReference>
<evidence type="ECO:0000256" key="14">
    <source>
        <dbReference type="ARBA" id="ARBA00061570"/>
    </source>
</evidence>
<name>A0A5C1QNJ8_9SPIO</name>
<dbReference type="InterPro" id="IPR003960">
    <property type="entry name" value="ATPase_AAA_CS"/>
</dbReference>
<accession>A0A5C1QNJ8</accession>
<evidence type="ECO:0000256" key="13">
    <source>
        <dbReference type="ARBA" id="ARBA00023136"/>
    </source>
</evidence>
<organism evidence="19 20">
    <name type="scientific">Oceanispirochaeta crateris</name>
    <dbReference type="NCBI Taxonomy" id="2518645"/>
    <lineage>
        <taxon>Bacteria</taxon>
        <taxon>Pseudomonadati</taxon>
        <taxon>Spirochaetota</taxon>
        <taxon>Spirochaetia</taxon>
        <taxon>Spirochaetales</taxon>
        <taxon>Spirochaetaceae</taxon>
        <taxon>Oceanispirochaeta</taxon>
    </lineage>
</organism>
<dbReference type="GO" id="GO:0005886">
    <property type="term" value="C:plasma membrane"/>
    <property type="evidence" value="ECO:0007669"/>
    <property type="project" value="UniProtKB-SubCell"/>
</dbReference>
<dbReference type="RefSeq" id="WP_149485832.1">
    <property type="nucleotide sequence ID" value="NZ_CP036150.1"/>
</dbReference>
<dbReference type="GO" id="GO:0004222">
    <property type="term" value="F:metalloendopeptidase activity"/>
    <property type="evidence" value="ECO:0007669"/>
    <property type="project" value="InterPro"/>
</dbReference>
<dbReference type="Proteomes" id="UP000324209">
    <property type="component" value="Chromosome"/>
</dbReference>
<dbReference type="PANTHER" id="PTHR23076">
    <property type="entry name" value="METALLOPROTEASE M41 FTSH"/>
    <property type="match status" value="1"/>
</dbReference>
<dbReference type="Gene3D" id="1.20.58.760">
    <property type="entry name" value="Peptidase M41"/>
    <property type="match status" value="1"/>
</dbReference>
<evidence type="ECO:0000256" key="7">
    <source>
        <dbReference type="ARBA" id="ARBA00022741"/>
    </source>
</evidence>